<protein>
    <recommendedName>
        <fullName evidence="4">Solute-binding protein family 3/N-terminal domain-containing protein</fullName>
    </recommendedName>
</protein>
<accession>A0ABY5E2F7</accession>
<gene>
    <name evidence="2" type="ORF">NJU99_08345</name>
</gene>
<keyword evidence="1" id="KW-0732">Signal</keyword>
<feature type="signal peptide" evidence="1">
    <location>
        <begin position="1"/>
        <end position="19"/>
    </location>
</feature>
<proteinExistence type="predicted"/>
<evidence type="ECO:0000313" key="2">
    <source>
        <dbReference type="EMBL" id="UTJ05278.1"/>
    </source>
</evidence>
<name>A0ABY5E2F7_9BACT</name>
<reference evidence="2" key="1">
    <citation type="submission" date="2022-07" db="EMBL/GenBank/DDBJ databases">
        <title>Arcobacter roscoffensis sp. nov., a marine bacterium isolated from coastal seawater collected from Roscoff, France.</title>
        <authorList>
            <person name="Pascual J."/>
            <person name="Lepeaux C."/>
            <person name="Methner A."/>
            <person name="Overmann J."/>
        </authorList>
    </citation>
    <scope>NUCLEOTIDE SEQUENCE</scope>
    <source>
        <strain evidence="2">ARW1-2F2</strain>
    </source>
</reference>
<sequence length="285" mass="33172">MKYFFIFISLFFTISNINASNITLDMLIEENVLKDYKNFTEDKNPLKIKNFSHTSSRRSVVEIVLFQQALYLGGNYKVNLNFIKSPTYLRELQQLKQGKAITTATSIWSHDLKELKKHVYISKALIRNNEFEAGLYTISSNKKALSAKSLKDIQSLKAVSNKYWIPDWKTLYKLKPKKLIHVIKWKYMTRMVSIQRADFLLAPFQSKEDLSFQTENIVFVPIPNLKVGLEGTRHFAISKAHPKAKEIFKALNKGIEILRKEGLITKAYKQSGFFNKKVHNWKKLN</sequence>
<evidence type="ECO:0000256" key="1">
    <source>
        <dbReference type="SAM" id="SignalP"/>
    </source>
</evidence>
<organism evidence="2 3">
    <name type="scientific">Arcobacter roscoffensis</name>
    <dbReference type="NCBI Taxonomy" id="2961520"/>
    <lineage>
        <taxon>Bacteria</taxon>
        <taxon>Pseudomonadati</taxon>
        <taxon>Campylobacterota</taxon>
        <taxon>Epsilonproteobacteria</taxon>
        <taxon>Campylobacterales</taxon>
        <taxon>Arcobacteraceae</taxon>
        <taxon>Arcobacter</taxon>
    </lineage>
</organism>
<feature type="chain" id="PRO_5046132633" description="Solute-binding protein family 3/N-terminal domain-containing protein" evidence="1">
    <location>
        <begin position="20"/>
        <end position="285"/>
    </location>
</feature>
<evidence type="ECO:0008006" key="4">
    <source>
        <dbReference type="Google" id="ProtNLM"/>
    </source>
</evidence>
<keyword evidence="3" id="KW-1185">Reference proteome</keyword>
<dbReference type="EMBL" id="CP100595">
    <property type="protein sequence ID" value="UTJ05278.1"/>
    <property type="molecule type" value="Genomic_DNA"/>
</dbReference>
<evidence type="ECO:0000313" key="3">
    <source>
        <dbReference type="Proteomes" id="UP001060012"/>
    </source>
</evidence>
<dbReference type="RefSeq" id="WP_254575459.1">
    <property type="nucleotide sequence ID" value="NZ_CP100595.1"/>
</dbReference>
<dbReference type="Proteomes" id="UP001060012">
    <property type="component" value="Chromosome"/>
</dbReference>